<accession>A0A4Y5TVC9</accession>
<feature type="region of interest" description="Disordered" evidence="2">
    <location>
        <begin position="513"/>
        <end position="548"/>
    </location>
</feature>
<reference evidence="3 4" key="1">
    <citation type="submission" date="2019-04" db="EMBL/GenBank/DDBJ databases">
        <authorList>
            <person name="Gao M."/>
            <person name="Bai C."/>
            <person name="Tong Y."/>
            <person name="Xu X."/>
        </authorList>
    </citation>
    <scope>NUCLEOTIDE SEQUENCE [LARGE SCALE GENOMIC DNA]</scope>
    <source>
        <strain evidence="3 4">Vibrio alginolyticus VA1</strain>
    </source>
</reference>
<evidence type="ECO:0000313" key="3">
    <source>
        <dbReference type="EMBL" id="QDB73334.1"/>
    </source>
</evidence>
<comment type="subcellular location">
    <subcellularLocation>
        <location evidence="1">Virion</location>
    </subcellularLocation>
    <text evidence="1">Located at a unique 5-fold vertex of the icosahedral capsid.</text>
</comment>
<dbReference type="GeneID" id="55616171"/>
<evidence type="ECO:0000313" key="4">
    <source>
        <dbReference type="Proteomes" id="UP000318470"/>
    </source>
</evidence>
<dbReference type="KEGG" id="vg:55616171"/>
<dbReference type="InterPro" id="IPR010823">
    <property type="entry name" value="Portal_Gp20"/>
</dbReference>
<keyword evidence="1" id="KW-0231">Viral genome packaging</keyword>
<dbReference type="Pfam" id="PF07230">
    <property type="entry name" value="Portal_T4"/>
    <property type="match status" value="1"/>
</dbReference>
<keyword evidence="1" id="KW-1171">Viral genome ejection through host cell envelope</keyword>
<dbReference type="GO" id="GO:0019072">
    <property type="term" value="P:viral genome packaging"/>
    <property type="evidence" value="ECO:0007669"/>
    <property type="project" value="UniProtKB-UniRule"/>
</dbReference>
<dbReference type="GO" id="GO:0099000">
    <property type="term" value="P:symbiont genome ejection through host cell envelope, contractile tail mechanism"/>
    <property type="evidence" value="ECO:0007669"/>
    <property type="project" value="UniProtKB-UniRule"/>
</dbReference>
<keyword evidence="1" id="KW-1242">Viral contractile tail ejection system</keyword>
<proteinExistence type="inferred from homology"/>
<evidence type="ECO:0000256" key="2">
    <source>
        <dbReference type="SAM" id="MobiDB-lite"/>
    </source>
</evidence>
<name>A0A4Y5TVC9_9CAUD</name>
<dbReference type="RefSeq" id="YP_009845808.1">
    <property type="nucleotide sequence ID" value="NC_048765.1"/>
</dbReference>
<dbReference type="Proteomes" id="UP000318470">
    <property type="component" value="Segment"/>
</dbReference>
<keyword evidence="4" id="KW-1185">Reference proteome</keyword>
<evidence type="ECO:0000256" key="1">
    <source>
        <dbReference type="HAMAP-Rule" id="MF_04114"/>
    </source>
</evidence>
<comment type="similarity">
    <text evidence="1">Belongs to the Tevenvirinae portal protein family.</text>
</comment>
<comment type="function">
    <text evidence="1">Forms the portal vertex of the capsid. This portal plays critical roles in head assembly, genome packaging, neck/tail attachment, and genome ejection. The portal protein multimerizes as a single ring-shaped homododecamer arranged around a central channel. Binds to the terminase subunits to form the packaging machine.</text>
</comment>
<keyword evidence="1" id="KW-0118">Viral capsid assembly</keyword>
<comment type="subunit">
    <text evidence="1">Homododecamer. Interacts with the large terminase subunit. Interacts with the major capsid protein. Interacts with the capsid vertex protein.</text>
</comment>
<keyword evidence="1" id="KW-1160">Virus entry into host cell</keyword>
<protein>
    <recommendedName>
        <fullName evidence="1">Portal protein</fullName>
    </recommendedName>
    <alternativeName>
        <fullName evidence="1">gp20</fullName>
    </alternativeName>
</protein>
<dbReference type="EMBL" id="MK795384">
    <property type="protein sequence ID" value="QDB73334.1"/>
    <property type="molecule type" value="Genomic_DNA"/>
</dbReference>
<keyword evidence="1" id="KW-0167">Capsid protein</keyword>
<dbReference type="HAMAP" id="MF_04114">
    <property type="entry name" value="PORTAL_T4"/>
    <property type="match status" value="1"/>
</dbReference>
<keyword evidence="1" id="KW-1188">Viral release from host cell</keyword>
<dbReference type="GO" id="GO:0019076">
    <property type="term" value="P:viral release from host cell"/>
    <property type="evidence" value="ECO:0007669"/>
    <property type="project" value="UniProtKB-UniRule"/>
</dbReference>
<keyword evidence="1" id="KW-1162">Viral penetration into host cytoplasm</keyword>
<feature type="compositionally biased region" description="Basic and acidic residues" evidence="2">
    <location>
        <begin position="513"/>
        <end position="522"/>
    </location>
</feature>
<organism evidence="3 4">
    <name type="scientific">Vibrio phage VAP7</name>
    <dbReference type="NCBI Taxonomy" id="2584487"/>
    <lineage>
        <taxon>Viruses</taxon>
        <taxon>Duplodnaviria</taxon>
        <taxon>Heunggongvirae</taxon>
        <taxon>Uroviricota</taxon>
        <taxon>Caudoviricetes</taxon>
        <taxon>Pantevenvirales</taxon>
        <taxon>Ackermannviridae</taxon>
        <taxon>Vapseptimavirus</taxon>
        <taxon>Vapseptimavirus VAP7</taxon>
    </lineage>
</organism>
<keyword evidence="1" id="KW-0946">Virion</keyword>
<dbReference type="GO" id="GO:0019028">
    <property type="term" value="C:viral capsid"/>
    <property type="evidence" value="ECO:0007669"/>
    <property type="project" value="UniProtKB-UniRule"/>
</dbReference>
<sequence length="548" mass="62664">MKSLFENFTSFGALFSPAQEHINKAQEKEDENLYKNSDVIAYEENGADTAVIAGGVHNKNPNGGPAAQTNLTYQRDKINRYRSMLNHPEVEEAVDHIVNDVVTCDEDEDPIAINLEDVEISESVKNKVYDAFNKILGLMDFQNNGYERILSFYVDGRQSYHKIVDEKKKREGIKRLVMLDPRAIKKVREIVKEKDSDGIEKVKSDETFFVYDPNVVRKTTGQQLGTYQSHSQRLKLSEGMVAYVDSGLPIDEMGFVPGFLEKASCVLNKLRTMEDAMVIYAITRAPEKRAFYLDTGSLPKKSSEEYVKMMMGKFNTSVSYNRETGEISSASKLMGIVEDYWMPRKEGKTATQIETLQGGQQLGETSHILYFLERLYKALKVPKSRIDSGDSGGGLVNIGGSDLAQTTRAEYNFSKFINRIRRRYATELFNDLLRTELILTNVTSEAEWDKLFKDNIKYDWNGDSYIKEQQDNEILAQRIQNMQQVEPYIGTLWSIDSVRKDILKMTDEDIKREQKQIKKEENEGMYGEIGKGDNGEIEPPRNPLKRFE</sequence>